<keyword evidence="11" id="KW-0521">NADP</keyword>
<dbReference type="CDD" id="cd06186">
    <property type="entry name" value="NOX_Duox_like_FAD_NADP"/>
    <property type="match status" value="1"/>
</dbReference>
<evidence type="ECO:0000256" key="4">
    <source>
        <dbReference type="ARBA" id="ARBA00022553"/>
    </source>
</evidence>
<comment type="subunit">
    <text evidence="3">Monomer and homodimer.</text>
</comment>
<dbReference type="InterPro" id="IPR017927">
    <property type="entry name" value="FAD-bd_FR_type"/>
</dbReference>
<accession>A0A834LGF9</accession>
<dbReference type="InterPro" id="IPR013112">
    <property type="entry name" value="FAD-bd_8"/>
</dbReference>
<evidence type="ECO:0000256" key="9">
    <source>
        <dbReference type="ARBA" id="ARBA00022827"/>
    </source>
</evidence>
<evidence type="ECO:0000259" key="17">
    <source>
        <dbReference type="PROSITE" id="PS50222"/>
    </source>
</evidence>
<evidence type="ECO:0000256" key="12">
    <source>
        <dbReference type="ARBA" id="ARBA00022989"/>
    </source>
</evidence>
<dbReference type="GO" id="GO:0005509">
    <property type="term" value="F:calcium ion binding"/>
    <property type="evidence" value="ECO:0007669"/>
    <property type="project" value="InterPro"/>
</dbReference>
<dbReference type="GO" id="GO:0005886">
    <property type="term" value="C:plasma membrane"/>
    <property type="evidence" value="ECO:0007669"/>
    <property type="project" value="UniProtKB-ARBA"/>
</dbReference>
<feature type="domain" description="EF-hand" evidence="17">
    <location>
        <begin position="297"/>
        <end position="332"/>
    </location>
</feature>
<dbReference type="Pfam" id="PF08030">
    <property type="entry name" value="NAD_binding_6"/>
    <property type="match status" value="1"/>
</dbReference>
<dbReference type="SFLD" id="SFLDG01169">
    <property type="entry name" value="NADPH_oxidase_subgroup_(NOX)"/>
    <property type="match status" value="1"/>
</dbReference>
<dbReference type="CDD" id="cd00051">
    <property type="entry name" value="EFh"/>
    <property type="match status" value="1"/>
</dbReference>
<dbReference type="OrthoDB" id="167398at2759"/>
<dbReference type="SMR" id="A0A834LGF9"/>
<dbReference type="AlphaFoldDB" id="A0A834LGF9"/>
<dbReference type="FunFam" id="3.40.50.80:FF:000007">
    <property type="entry name" value="Respiratory burst oxidase protein A"/>
    <property type="match status" value="1"/>
</dbReference>
<feature type="transmembrane region" description="Helical" evidence="16">
    <location>
        <begin position="421"/>
        <end position="440"/>
    </location>
</feature>
<comment type="subcellular location">
    <subcellularLocation>
        <location evidence="1">Membrane</location>
        <topology evidence="1">Multi-pass membrane protein</topology>
    </subcellularLocation>
</comment>
<gene>
    <name evidence="19" type="ORF">RHSIM_Rhsim08G0200300</name>
</gene>
<evidence type="ECO:0000256" key="14">
    <source>
        <dbReference type="ARBA" id="ARBA00023136"/>
    </source>
</evidence>
<keyword evidence="6" id="KW-0285">Flavoprotein</keyword>
<dbReference type="GO" id="GO:0016174">
    <property type="term" value="F:NAD(P)H oxidase H2O2-forming activity"/>
    <property type="evidence" value="ECO:0007669"/>
    <property type="project" value="TreeGrafter"/>
</dbReference>
<evidence type="ECO:0000256" key="8">
    <source>
        <dbReference type="ARBA" id="ARBA00022723"/>
    </source>
</evidence>
<dbReference type="Pfam" id="PF08414">
    <property type="entry name" value="NADPH_Ox"/>
    <property type="match status" value="1"/>
</dbReference>
<evidence type="ECO:0000256" key="11">
    <source>
        <dbReference type="ARBA" id="ARBA00022857"/>
    </source>
</evidence>
<dbReference type="SUPFAM" id="SSF47473">
    <property type="entry name" value="EF-hand"/>
    <property type="match status" value="1"/>
</dbReference>
<evidence type="ECO:0000256" key="5">
    <source>
        <dbReference type="ARBA" id="ARBA00022559"/>
    </source>
</evidence>
<keyword evidence="13" id="KW-0560">Oxidoreductase</keyword>
<dbReference type="SUPFAM" id="SSF52343">
    <property type="entry name" value="Ferredoxin reductase-like, C-terminal NADP-linked domain"/>
    <property type="match status" value="1"/>
</dbReference>
<dbReference type="PROSITE" id="PS50222">
    <property type="entry name" value="EF_HAND_2"/>
    <property type="match status" value="1"/>
</dbReference>
<dbReference type="SMART" id="SM00054">
    <property type="entry name" value="EFh"/>
    <property type="match status" value="1"/>
</dbReference>
<keyword evidence="10" id="KW-0106">Calcium</keyword>
<dbReference type="InterPro" id="IPR002048">
    <property type="entry name" value="EF_hand_dom"/>
</dbReference>
<feature type="transmembrane region" description="Helical" evidence="16">
    <location>
        <begin position="561"/>
        <end position="581"/>
    </location>
</feature>
<dbReference type="InterPro" id="IPR050369">
    <property type="entry name" value="RBOH/FRE"/>
</dbReference>
<dbReference type="Proteomes" id="UP000626092">
    <property type="component" value="Unassembled WGS sequence"/>
</dbReference>
<feature type="transmembrane region" description="Helical" evidence="16">
    <location>
        <begin position="601"/>
        <end position="620"/>
    </location>
</feature>
<dbReference type="InterPro" id="IPR013623">
    <property type="entry name" value="NADPH_Ox"/>
</dbReference>
<dbReference type="SFLD" id="SFLDG01168">
    <property type="entry name" value="Ferric_reductase_subgroup_(FRE"/>
    <property type="match status" value="1"/>
</dbReference>
<feature type="compositionally biased region" description="Basic and acidic residues" evidence="15">
    <location>
        <begin position="51"/>
        <end position="61"/>
    </location>
</feature>
<keyword evidence="8" id="KW-0479">Metal-binding</keyword>
<dbReference type="InterPro" id="IPR018247">
    <property type="entry name" value="EF_Hand_1_Ca_BS"/>
</dbReference>
<keyword evidence="4" id="KW-0597">Phosphoprotein</keyword>
<evidence type="ECO:0000256" key="3">
    <source>
        <dbReference type="ARBA" id="ARBA00011407"/>
    </source>
</evidence>
<evidence type="ECO:0000313" key="20">
    <source>
        <dbReference type="Proteomes" id="UP000626092"/>
    </source>
</evidence>
<sequence>MLNCFSGSVVGIASHEIVRSQVLYEQGYSRNLLKISWALSYALSTQMQKMGTDDGKGEYPDHRHHRQHHSDTEIVGADRTTYSGPLSGPLNKRAGGRKSARFNIPADSASQSSSGGGDDDQAYVEITLDVRDDSVAVHSVKAAGGGEIEDPELTLLAKNLERRSSFRASSIVRSASSRIKQVSQELKRLASFSKRPQGRFDRSKSAAVIALKGLKFISKTDGGAGWAAVEKKFDGLTANTNGLLPRSLFCECIGMNKESKEFAGELFDALSRRRNITGDSINKGQLREFWDQISDQSFDSRLQTFFDMVDKDADGRITEEEVREIISLSANCNKLSNIQKQADEYAALIMEELDPENQGYIMVENLEMLLLQAPNPTRGGGESRNLSQMLSQKLKPTQELNPIIRWYGSAKYFLLDNWQRVWVMALWIGIMLGLFLWKFFQYRNRAAYDVMGICVCMAKGGAETLKLNMALILLPVCRNTITWLRNKTRLGVAVPFDDNLNFHKVIAMAIAMGVGIHAISHLTCDFPRLIHADPDTYEPMIQYFGTQPKNYWHFVKSFEGISGIIMIVLMAIAFTLASPWFRRNRVNLPKPLKKLTGFNAFWYSHHLFVIVYTLLIIHGIKLYLAHKWYKKTTWMYLAVPVLLYVGERLLRAFRSSIKPVEILKVAVYPGNVLALHMSKPQGFKYKSGQYMFVNCAAVSPFEWHPFSITSSPGDDYLSVHIRTLGDWTRQLKNVFSEVCQPPPNGKSGLLRADCLQGENNPNLPRVLIDGPYGAPAQDYKKYEVVLLVGLGIGATPMISIVKDIVNNMKAKDEEENALESGNGGGNTPSTSPYNKRKPGSQGTNFKTRRAYFYWVTREQGSFDWFKGIMNEVAELDNRGVIEMHNYCTSVYEEGDARSALITMLQSLNHAKHGVDVVSGTRVKSHFAKPNWRNVYKRIALNHTDSRIGVFYCGAPALTKELRQLASDFSHKTSTKFDFHKENF</sequence>
<dbReference type="SUPFAM" id="SSF63380">
    <property type="entry name" value="Riboflavin synthase domain-like"/>
    <property type="match status" value="1"/>
</dbReference>
<evidence type="ECO:0000256" key="2">
    <source>
        <dbReference type="ARBA" id="ARBA00007975"/>
    </source>
</evidence>
<dbReference type="GO" id="GO:0004601">
    <property type="term" value="F:peroxidase activity"/>
    <property type="evidence" value="ECO:0007669"/>
    <property type="project" value="UniProtKB-KW"/>
</dbReference>
<evidence type="ECO:0000256" key="13">
    <source>
        <dbReference type="ARBA" id="ARBA00023002"/>
    </source>
</evidence>
<feature type="region of interest" description="Disordered" evidence="15">
    <location>
        <begin position="813"/>
        <end position="842"/>
    </location>
</feature>
<dbReference type="InterPro" id="IPR011992">
    <property type="entry name" value="EF-hand-dom_pair"/>
</dbReference>
<evidence type="ECO:0000256" key="1">
    <source>
        <dbReference type="ARBA" id="ARBA00004141"/>
    </source>
</evidence>
<evidence type="ECO:0000256" key="15">
    <source>
        <dbReference type="SAM" id="MobiDB-lite"/>
    </source>
</evidence>
<evidence type="ECO:0000259" key="18">
    <source>
        <dbReference type="PROSITE" id="PS51384"/>
    </source>
</evidence>
<name>A0A834LGF9_RHOSS</name>
<evidence type="ECO:0000256" key="6">
    <source>
        <dbReference type="ARBA" id="ARBA00022630"/>
    </source>
</evidence>
<dbReference type="InterPro" id="IPR017938">
    <property type="entry name" value="Riboflavin_synthase-like_b-brl"/>
</dbReference>
<keyword evidence="7 16" id="KW-0812">Transmembrane</keyword>
<keyword evidence="9" id="KW-0274">FAD</keyword>
<feature type="domain" description="FAD-binding FR-type" evidence="18">
    <location>
        <begin position="655"/>
        <end position="778"/>
    </location>
</feature>
<dbReference type="PANTHER" id="PTHR11972:SF152">
    <property type="entry name" value="RESPIRATORY BURST OXIDASE HOMOLOG PROTEIN C"/>
    <property type="match status" value="1"/>
</dbReference>
<dbReference type="SFLD" id="SFLDS00052">
    <property type="entry name" value="Ferric_Reductase_Domain"/>
    <property type="match status" value="1"/>
</dbReference>
<dbReference type="Gene3D" id="2.40.30.10">
    <property type="entry name" value="Translation factors"/>
    <property type="match status" value="1"/>
</dbReference>
<dbReference type="PANTHER" id="PTHR11972">
    <property type="entry name" value="NADPH OXIDASE"/>
    <property type="match status" value="1"/>
</dbReference>
<evidence type="ECO:0000256" key="10">
    <source>
        <dbReference type="ARBA" id="ARBA00022837"/>
    </source>
</evidence>
<dbReference type="Pfam" id="PF08022">
    <property type="entry name" value="FAD_binding_8"/>
    <property type="match status" value="1"/>
</dbReference>
<dbReference type="Gene3D" id="1.10.238.10">
    <property type="entry name" value="EF-hand"/>
    <property type="match status" value="1"/>
</dbReference>
<evidence type="ECO:0000256" key="16">
    <source>
        <dbReference type="SAM" id="Phobius"/>
    </source>
</evidence>
<dbReference type="InterPro" id="IPR000778">
    <property type="entry name" value="Cyt_b245_heavy_chain"/>
</dbReference>
<keyword evidence="12 16" id="KW-1133">Transmembrane helix</keyword>
<comment type="caution">
    <text evidence="19">The sequence shown here is derived from an EMBL/GenBank/DDBJ whole genome shotgun (WGS) entry which is preliminary data.</text>
</comment>
<dbReference type="FunFam" id="1.10.238.10:FF:000049">
    <property type="entry name" value="Respiratory burst oxidase homolog A"/>
    <property type="match status" value="1"/>
</dbReference>
<dbReference type="EMBL" id="WJXA01000008">
    <property type="protein sequence ID" value="KAF7134846.1"/>
    <property type="molecule type" value="Genomic_DNA"/>
</dbReference>
<proteinExistence type="inferred from homology"/>
<comment type="similarity">
    <text evidence="2">Belongs to the RBOH (TC 5.B.1.3) family.</text>
</comment>
<dbReference type="InterPro" id="IPR013121">
    <property type="entry name" value="Fe_red_NAD-bd_6"/>
</dbReference>
<dbReference type="InterPro" id="IPR013130">
    <property type="entry name" value="Fe3_Rdtase_TM_dom"/>
</dbReference>
<protein>
    <submittedName>
        <fullName evidence="19">Uncharacterized protein</fullName>
    </submittedName>
</protein>
<dbReference type="Pfam" id="PF01794">
    <property type="entry name" value="Ferric_reduct"/>
    <property type="match status" value="1"/>
</dbReference>
<reference evidence="19" key="1">
    <citation type="submission" date="2019-11" db="EMBL/GenBank/DDBJ databases">
        <authorList>
            <person name="Liu Y."/>
            <person name="Hou J."/>
            <person name="Li T.-Q."/>
            <person name="Guan C.-H."/>
            <person name="Wu X."/>
            <person name="Wu H.-Z."/>
            <person name="Ling F."/>
            <person name="Zhang R."/>
            <person name="Shi X.-G."/>
            <person name="Ren J.-P."/>
            <person name="Chen E.-F."/>
            <person name="Sun J.-M."/>
        </authorList>
    </citation>
    <scope>NUCLEOTIDE SEQUENCE</scope>
    <source>
        <strain evidence="19">Adult_tree_wgs_1</strain>
        <tissue evidence="19">Leaves</tissue>
    </source>
</reference>
<organism evidence="19 20">
    <name type="scientific">Rhododendron simsii</name>
    <name type="common">Sims's rhododendron</name>
    <dbReference type="NCBI Taxonomy" id="118357"/>
    <lineage>
        <taxon>Eukaryota</taxon>
        <taxon>Viridiplantae</taxon>
        <taxon>Streptophyta</taxon>
        <taxon>Embryophyta</taxon>
        <taxon>Tracheophyta</taxon>
        <taxon>Spermatophyta</taxon>
        <taxon>Magnoliopsida</taxon>
        <taxon>eudicotyledons</taxon>
        <taxon>Gunneridae</taxon>
        <taxon>Pentapetalae</taxon>
        <taxon>asterids</taxon>
        <taxon>Ericales</taxon>
        <taxon>Ericaceae</taxon>
        <taxon>Ericoideae</taxon>
        <taxon>Rhodoreae</taxon>
        <taxon>Rhododendron</taxon>
    </lineage>
</organism>
<keyword evidence="20" id="KW-1185">Reference proteome</keyword>
<keyword evidence="5" id="KW-0575">Peroxidase</keyword>
<evidence type="ECO:0000256" key="7">
    <source>
        <dbReference type="ARBA" id="ARBA00022692"/>
    </source>
</evidence>
<feature type="region of interest" description="Disordered" evidence="15">
    <location>
        <begin position="49"/>
        <end position="98"/>
    </location>
</feature>
<dbReference type="PRINTS" id="PR00466">
    <property type="entry name" value="GP91PHOX"/>
</dbReference>
<dbReference type="InterPro" id="IPR039261">
    <property type="entry name" value="FNR_nucleotide-bd"/>
</dbReference>
<dbReference type="PROSITE" id="PS00018">
    <property type="entry name" value="EF_HAND_1"/>
    <property type="match status" value="1"/>
</dbReference>
<evidence type="ECO:0000313" key="19">
    <source>
        <dbReference type="EMBL" id="KAF7134846.1"/>
    </source>
</evidence>
<dbReference type="PROSITE" id="PS51384">
    <property type="entry name" value="FAD_FR"/>
    <property type="match status" value="1"/>
</dbReference>
<dbReference type="Gene3D" id="3.40.50.80">
    <property type="entry name" value="Nucleotide-binding domain of ferredoxin-NADP reductase (FNR) module"/>
    <property type="match status" value="1"/>
</dbReference>
<keyword evidence="14 16" id="KW-0472">Membrane</keyword>
<dbReference type="FunFam" id="2.40.30.10:FF:000019">
    <property type="entry name" value="Respiratory burst oxidase homolog A"/>
    <property type="match status" value="1"/>
</dbReference>